<accession>A0AAJ1V5G3</accession>
<evidence type="ECO:0008006" key="4">
    <source>
        <dbReference type="Google" id="ProtNLM"/>
    </source>
</evidence>
<organism evidence="2 3">
    <name type="scientific">Facklamia hominis</name>
    <dbReference type="NCBI Taxonomy" id="178214"/>
    <lineage>
        <taxon>Bacteria</taxon>
        <taxon>Bacillati</taxon>
        <taxon>Bacillota</taxon>
        <taxon>Bacilli</taxon>
        <taxon>Lactobacillales</taxon>
        <taxon>Aerococcaceae</taxon>
        <taxon>Facklamia</taxon>
    </lineage>
</organism>
<dbReference type="Proteomes" id="UP001229251">
    <property type="component" value="Unassembled WGS sequence"/>
</dbReference>
<protein>
    <recommendedName>
        <fullName evidence="4">ABC-2 family transporter protein</fullName>
    </recommendedName>
</protein>
<proteinExistence type="predicted"/>
<evidence type="ECO:0000256" key="1">
    <source>
        <dbReference type="SAM" id="Phobius"/>
    </source>
</evidence>
<feature type="transmembrane region" description="Helical" evidence="1">
    <location>
        <begin position="64"/>
        <end position="81"/>
    </location>
</feature>
<dbReference type="RefSeq" id="WP_006908306.1">
    <property type="nucleotide sequence ID" value="NZ_JASOOE010000004.1"/>
</dbReference>
<evidence type="ECO:0000313" key="3">
    <source>
        <dbReference type="Proteomes" id="UP001229251"/>
    </source>
</evidence>
<reference evidence="2" key="1">
    <citation type="submission" date="2023-05" db="EMBL/GenBank/DDBJ databases">
        <title>Cataloging the Phylogenetic Diversity of Human Bladder Bacteria.</title>
        <authorList>
            <person name="Du J."/>
        </authorList>
    </citation>
    <scope>NUCLEOTIDE SEQUENCE</scope>
    <source>
        <strain evidence="2">UMB1231</strain>
    </source>
</reference>
<feature type="transmembrane region" description="Helical" evidence="1">
    <location>
        <begin position="238"/>
        <end position="257"/>
    </location>
</feature>
<feature type="transmembrane region" description="Helical" evidence="1">
    <location>
        <begin position="196"/>
        <end position="218"/>
    </location>
</feature>
<name>A0AAJ1V5G3_9LACT</name>
<keyword evidence="1" id="KW-1133">Transmembrane helix</keyword>
<dbReference type="EMBL" id="JASOOE010000004">
    <property type="protein sequence ID" value="MDK7186979.1"/>
    <property type="molecule type" value="Genomic_DNA"/>
</dbReference>
<feature type="transmembrane region" description="Helical" evidence="1">
    <location>
        <begin position="161"/>
        <end position="189"/>
    </location>
</feature>
<evidence type="ECO:0000313" key="2">
    <source>
        <dbReference type="EMBL" id="MDK7186979.1"/>
    </source>
</evidence>
<keyword evidence="1" id="KW-0472">Membrane</keyword>
<sequence>MDYRYLRKDLKRLFIQKNGLILLLYSIGITLLHFLTFNRTNYMYEPSVFARLMGIDHTSYGTEIYFLTLPLIVSFYGAGLYREDLKWNLILKQEVRWGRKNYYKQQWITAFISGGLAGTFIYFFHAVFLFLIYPMCLPDVLQDQISMNSGLIYYLYTNHPLLILILLMSIIFVLSGIFSCMGLAASYWISARYFEFLFPFLSSYLLVNVFAVLGVWWIDYKYLLYIFDLTLSSSAELTQLLLFWLAIFLLSFFSFYLKYKGSLRDVN</sequence>
<feature type="transmembrane region" description="Helical" evidence="1">
    <location>
        <begin position="20"/>
        <end position="44"/>
    </location>
</feature>
<gene>
    <name evidence="2" type="ORF">QP433_03195</name>
</gene>
<feature type="transmembrane region" description="Helical" evidence="1">
    <location>
        <begin position="107"/>
        <end position="133"/>
    </location>
</feature>
<dbReference type="AlphaFoldDB" id="A0AAJ1V5G3"/>
<keyword evidence="1" id="KW-0812">Transmembrane</keyword>
<comment type="caution">
    <text evidence="2">The sequence shown here is derived from an EMBL/GenBank/DDBJ whole genome shotgun (WGS) entry which is preliminary data.</text>
</comment>